<gene>
    <name evidence="1" type="ORF">A11Q_391</name>
</gene>
<evidence type="ECO:0008006" key="3">
    <source>
        <dbReference type="Google" id="ProtNLM"/>
    </source>
</evidence>
<evidence type="ECO:0000313" key="2">
    <source>
        <dbReference type="Proteomes" id="UP000012040"/>
    </source>
</evidence>
<dbReference type="HOGENOM" id="CLU_043035_0_1_7"/>
<dbReference type="InterPro" id="IPR009351">
    <property type="entry name" value="AlkZ-like"/>
</dbReference>
<dbReference type="RefSeq" id="WP_015469101.1">
    <property type="nucleotide sequence ID" value="NC_020813.1"/>
</dbReference>
<accession>M4V9B0</accession>
<dbReference type="EMBL" id="CP003537">
    <property type="protein sequence ID" value="AGH94611.1"/>
    <property type="molecule type" value="Genomic_DNA"/>
</dbReference>
<dbReference type="PATRIC" id="fig|1184267.3.peg.394"/>
<reference evidence="1 2" key="1">
    <citation type="journal article" date="2013" name="ISME J.">
        <title>By their genes ye shall know them: genomic signatures of predatory bacteria.</title>
        <authorList>
            <person name="Pasternak Z."/>
            <person name="Pietrokovski S."/>
            <person name="Rotem O."/>
            <person name="Gophna U."/>
            <person name="Lurie-Weinberger M.N."/>
            <person name="Jurkevitch E."/>
        </authorList>
    </citation>
    <scope>NUCLEOTIDE SEQUENCE [LARGE SCALE GENOMIC DNA]</scope>
    <source>
        <strain evidence="1 2">JSS</strain>
    </source>
</reference>
<dbReference type="PANTHER" id="PTHR30528:SF0">
    <property type="entry name" value="CYTOPLASMIC PROTEIN"/>
    <property type="match status" value="1"/>
</dbReference>
<organism evidence="1 2">
    <name type="scientific">Pseudobdellovibrio exovorus JSS</name>
    <dbReference type="NCBI Taxonomy" id="1184267"/>
    <lineage>
        <taxon>Bacteria</taxon>
        <taxon>Pseudomonadati</taxon>
        <taxon>Bdellovibrionota</taxon>
        <taxon>Bdellovibrionia</taxon>
        <taxon>Bdellovibrionales</taxon>
        <taxon>Pseudobdellovibrionaceae</taxon>
        <taxon>Pseudobdellovibrio</taxon>
    </lineage>
</organism>
<name>M4V9B0_9BACT</name>
<dbReference type="Proteomes" id="UP000012040">
    <property type="component" value="Chromosome"/>
</dbReference>
<dbReference type="Pfam" id="PF06224">
    <property type="entry name" value="AlkZ-like"/>
    <property type="match status" value="1"/>
</dbReference>
<dbReference type="AlphaFoldDB" id="M4V9B0"/>
<sequence length="381" mass="45221">MKSMLKLTQTQARNIWIQAQKLDQLQPFGKGVKAVEKAVEQLGYVQIDTIHVIERSHHHILFSRIPNYKKSDLQRAQSEEKTVFEYWTHALSYVPTSHYRYFRPRMSRYKKNAGSWFGSVTSSEMQKVLRLIKSEGALSIRDIQDDVLVEKSHLWASKKPSKKALQLGFHRGDFTISKRQGMLKSYELTDRHFDWEERPKAASPKEYIQFIVQRALKAQGFVSVDSICYLESHIKKEVLSHLKDLENKKILQPVKISNCEKVAFWMLLEVYDDTWNDVSEQLHILSPFDPLIIQRKRLNMIFDYEHIFEAYVPPAKRRYGYFTLPVLHGNNIIAMLDLKTDREQQKLRVQSWHWRPRHKSSSNRQYIEESLHRFEKFQLEK</sequence>
<dbReference type="STRING" id="1184267.A11Q_391"/>
<protein>
    <recommendedName>
        <fullName evidence="3">Cytoplasmic protein</fullName>
    </recommendedName>
</protein>
<keyword evidence="2" id="KW-1185">Reference proteome</keyword>
<evidence type="ECO:0000313" key="1">
    <source>
        <dbReference type="EMBL" id="AGH94611.1"/>
    </source>
</evidence>
<proteinExistence type="predicted"/>
<dbReference type="KEGG" id="bex:A11Q_391"/>
<dbReference type="eggNOG" id="COG3214">
    <property type="taxonomic scope" value="Bacteria"/>
</dbReference>
<dbReference type="PANTHER" id="PTHR30528">
    <property type="entry name" value="CYTOPLASMIC PROTEIN"/>
    <property type="match status" value="1"/>
</dbReference>